<feature type="transmembrane region" description="Helical" evidence="1">
    <location>
        <begin position="111"/>
        <end position="130"/>
    </location>
</feature>
<dbReference type="Proteomes" id="UP000275408">
    <property type="component" value="Unassembled WGS sequence"/>
</dbReference>
<gene>
    <name evidence="2" type="ORF">pdam_00024379</name>
</gene>
<evidence type="ECO:0000313" key="2">
    <source>
        <dbReference type="EMBL" id="RMX51072.1"/>
    </source>
</evidence>
<evidence type="ECO:0000313" key="3">
    <source>
        <dbReference type="Proteomes" id="UP000275408"/>
    </source>
</evidence>
<proteinExistence type="predicted"/>
<reference evidence="2 3" key="1">
    <citation type="journal article" date="2018" name="Sci. Rep.">
        <title>Comparative analysis of the Pocillopora damicornis genome highlights role of immune system in coral evolution.</title>
        <authorList>
            <person name="Cunning R."/>
            <person name="Bay R.A."/>
            <person name="Gillette P."/>
            <person name="Baker A.C."/>
            <person name="Traylor-Knowles N."/>
        </authorList>
    </citation>
    <scope>NUCLEOTIDE SEQUENCE [LARGE SCALE GENOMIC DNA]</scope>
    <source>
        <strain evidence="2">RSMAS</strain>
        <tissue evidence="2">Whole animal</tissue>
    </source>
</reference>
<sequence length="312" mass="35328">MRHILGQPSHPFKPRDHMAKGATHELSTSSKRPCPRMSWFVLLLISAVDLAAVFFNVRLIRICFKDKSKYEFLEKCRLLAICQGASQVIILVADSVEWWNGLTILPGETCRFFRVLCLSVIFYQTCNLTAMMTVYYEHPEGNQKQLPFPKVRIFAALCLGFVGSAMILLHNCFSYALISEVIFKLAFFVTVSLILFLFAVTPTKASKNLEIDSTESQSATDNCLSPWKVWKENKMPMFFTMLFLACLILILSGVHSESLLYEDLEEVAIFKEVMFSAITKFAVGIVLPVTLHDLINSSYMGNKLETVTAYVL</sequence>
<organism evidence="2 3">
    <name type="scientific">Pocillopora damicornis</name>
    <name type="common">Cauliflower coral</name>
    <name type="synonym">Millepora damicornis</name>
    <dbReference type="NCBI Taxonomy" id="46731"/>
    <lineage>
        <taxon>Eukaryota</taxon>
        <taxon>Metazoa</taxon>
        <taxon>Cnidaria</taxon>
        <taxon>Anthozoa</taxon>
        <taxon>Hexacorallia</taxon>
        <taxon>Scleractinia</taxon>
        <taxon>Astrocoeniina</taxon>
        <taxon>Pocilloporidae</taxon>
        <taxon>Pocillopora</taxon>
    </lineage>
</organism>
<feature type="transmembrane region" description="Helical" evidence="1">
    <location>
        <begin position="181"/>
        <end position="200"/>
    </location>
</feature>
<dbReference type="EMBL" id="RCHS01001835">
    <property type="protein sequence ID" value="RMX51072.1"/>
    <property type="molecule type" value="Genomic_DNA"/>
</dbReference>
<evidence type="ECO:0000256" key="1">
    <source>
        <dbReference type="SAM" id="Phobius"/>
    </source>
</evidence>
<name>A0A3M6UBP1_POCDA</name>
<accession>A0A3M6UBP1</accession>
<feature type="transmembrane region" description="Helical" evidence="1">
    <location>
        <begin position="274"/>
        <end position="295"/>
    </location>
</feature>
<feature type="transmembrane region" description="Helical" evidence="1">
    <location>
        <begin position="151"/>
        <end position="169"/>
    </location>
</feature>
<keyword evidence="1" id="KW-0472">Membrane</keyword>
<feature type="transmembrane region" description="Helical" evidence="1">
    <location>
        <begin position="235"/>
        <end position="254"/>
    </location>
</feature>
<protein>
    <submittedName>
        <fullName evidence="2">Uncharacterized protein</fullName>
    </submittedName>
</protein>
<dbReference type="AlphaFoldDB" id="A0A3M6UBP1"/>
<keyword evidence="1" id="KW-0812">Transmembrane</keyword>
<keyword evidence="1" id="KW-1133">Transmembrane helix</keyword>
<feature type="transmembrane region" description="Helical" evidence="1">
    <location>
        <begin position="37"/>
        <end position="57"/>
    </location>
</feature>
<keyword evidence="3" id="KW-1185">Reference proteome</keyword>
<dbReference type="OrthoDB" id="10362068at2759"/>
<comment type="caution">
    <text evidence="2">The sequence shown here is derived from an EMBL/GenBank/DDBJ whole genome shotgun (WGS) entry which is preliminary data.</text>
</comment>